<dbReference type="OrthoDB" id="9763894at2"/>
<dbReference type="Pfam" id="PF01314">
    <property type="entry name" value="AFOR_C"/>
    <property type="match status" value="1"/>
</dbReference>
<dbReference type="InterPro" id="IPR036021">
    <property type="entry name" value="Tungsten_al_ferr_oxy-like_C"/>
</dbReference>
<comment type="similarity">
    <text evidence="2">Belongs to the AOR/FOR family.</text>
</comment>
<evidence type="ECO:0000256" key="5">
    <source>
        <dbReference type="ARBA" id="ARBA00023002"/>
    </source>
</evidence>
<organism evidence="10 11">
    <name type="scientific">Paramaledivibacter caminithermalis (strain DSM 15212 / CIP 107654 / DViRD3)</name>
    <name type="common">Clostridium caminithermale</name>
    <dbReference type="NCBI Taxonomy" id="1121301"/>
    <lineage>
        <taxon>Bacteria</taxon>
        <taxon>Bacillati</taxon>
        <taxon>Bacillota</taxon>
        <taxon>Clostridia</taxon>
        <taxon>Peptostreptococcales</taxon>
        <taxon>Caminicellaceae</taxon>
        <taxon>Paramaledivibacter</taxon>
    </lineage>
</organism>
<keyword evidence="3" id="KW-0004">4Fe-4S</keyword>
<protein>
    <submittedName>
        <fullName evidence="10">Aldehyde:ferredoxin oxidoreductase</fullName>
    </submittedName>
</protein>
<dbReference type="InterPro" id="IPR013985">
    <property type="entry name" value="Ald_Fedxn_OxRdtase_dom3"/>
</dbReference>
<dbReference type="InterPro" id="IPR001203">
    <property type="entry name" value="OxRdtase_Ald_Fedxn_C"/>
</dbReference>
<keyword evidence="11" id="KW-1185">Reference proteome</keyword>
<dbReference type="Gene3D" id="1.10.569.10">
    <property type="entry name" value="Aldehyde Ferredoxin Oxidoreductase Protein, subunit A, domain 2"/>
    <property type="match status" value="1"/>
</dbReference>
<evidence type="ECO:0000256" key="2">
    <source>
        <dbReference type="ARBA" id="ARBA00011032"/>
    </source>
</evidence>
<evidence type="ECO:0000256" key="3">
    <source>
        <dbReference type="ARBA" id="ARBA00022485"/>
    </source>
</evidence>
<dbReference type="Pfam" id="PF02730">
    <property type="entry name" value="AFOR_N"/>
    <property type="match status" value="1"/>
</dbReference>
<dbReference type="EMBL" id="FRAG01000066">
    <property type="protein sequence ID" value="SHK46612.1"/>
    <property type="molecule type" value="Genomic_DNA"/>
</dbReference>
<evidence type="ECO:0000256" key="8">
    <source>
        <dbReference type="ARBA" id="ARBA00049934"/>
    </source>
</evidence>
<sequence>MKGNCGKLLRIDLSSSNFSIEDISISLYRQYIGGMGLATYYLNKEMTGKENPLDKENKIIIAVGPLTGTIAPTSSRFGIFTKSPLTNGYLESYCGGDFGKEVKKCGFDVIIIEGKSKESTLIEINNDSVKFDHNKNLIGLKSSEIKEYFKSNYTGWSNLYVGPAGERNSKISGVFSEGRCAGRGGAGAVFGSKSLKGIVIKGDKRVDVYNKEEFMKDVNETLRELRSSKAVSHLKDVGTGNIIDIMNFFESLPNRNFQNKCSKEINNFLPQNLKKAWKKSVACFNCPIACSKIYEFEYEGMKIELDGPEYETIWSLGINLDIYDLKTVAKANYICDEYGIDTISTGNIIGFIMELYEKGMIDSKHIDGVVPEWGSSEALIALTKLIASGKGFGMEMNNGVKYLSSIFEGSKAFAMHVKGMELPAFHPSGNYGISLGYAISNRGGCHLHGAVLSELFGGADRKKHNNKVNMLLKNIGLINVINSSILCYFVSNGIGLKEISKMIKSCTGIDYKDPSEFEEIGLRINKLCMDFNKKCGYSKEYDKLPLRSFDLGTNKDILSNMIEEYHEFMMNVK</sequence>
<dbReference type="Proteomes" id="UP000184465">
    <property type="component" value="Unassembled WGS sequence"/>
</dbReference>
<name>A0A1M6SPG3_PARC5</name>
<keyword evidence="6" id="KW-0408">Iron</keyword>
<dbReference type="SMART" id="SM00790">
    <property type="entry name" value="AFOR_N"/>
    <property type="match status" value="1"/>
</dbReference>
<evidence type="ECO:0000256" key="7">
    <source>
        <dbReference type="ARBA" id="ARBA00023014"/>
    </source>
</evidence>
<keyword evidence="5" id="KW-0560">Oxidoreductase</keyword>
<keyword evidence="4" id="KW-0479">Metal-binding</keyword>
<gene>
    <name evidence="10" type="ORF">SAMN02745912_03385</name>
</gene>
<dbReference type="AlphaFoldDB" id="A0A1M6SPG3"/>
<proteinExistence type="inferred from homology"/>
<dbReference type="SUPFAM" id="SSF56228">
    <property type="entry name" value="Aldehyde ferredoxin oxidoreductase, N-terminal domain"/>
    <property type="match status" value="1"/>
</dbReference>
<evidence type="ECO:0000313" key="11">
    <source>
        <dbReference type="Proteomes" id="UP000184465"/>
    </source>
</evidence>
<dbReference type="PANTHER" id="PTHR30038">
    <property type="entry name" value="ALDEHYDE FERREDOXIN OXIDOREDUCTASE"/>
    <property type="match status" value="1"/>
</dbReference>
<keyword evidence="7" id="KW-0411">Iron-sulfur</keyword>
<dbReference type="STRING" id="1121301.SAMN02745912_03385"/>
<dbReference type="SUPFAM" id="SSF48310">
    <property type="entry name" value="Aldehyde ferredoxin oxidoreductase, C-terminal domains"/>
    <property type="match status" value="1"/>
</dbReference>
<dbReference type="RefSeq" id="WP_073152788.1">
    <property type="nucleotide sequence ID" value="NZ_FRAG01000066.1"/>
</dbReference>
<accession>A0A1M6SPG3</accession>
<evidence type="ECO:0000259" key="9">
    <source>
        <dbReference type="SMART" id="SM00790"/>
    </source>
</evidence>
<dbReference type="InterPro" id="IPR013984">
    <property type="entry name" value="Ald_Fedxn_OxRdtase_dom2"/>
</dbReference>
<evidence type="ECO:0000256" key="1">
    <source>
        <dbReference type="ARBA" id="ARBA00001966"/>
    </source>
</evidence>
<comment type="cofactor">
    <cofactor evidence="8">
        <name>tungstopterin</name>
        <dbReference type="ChEBI" id="CHEBI:30402"/>
    </cofactor>
</comment>
<feature type="domain" description="Aldehyde ferredoxin oxidoreductase N-terminal" evidence="9">
    <location>
        <begin position="4"/>
        <end position="204"/>
    </location>
</feature>
<dbReference type="GO" id="GO:0016625">
    <property type="term" value="F:oxidoreductase activity, acting on the aldehyde or oxo group of donors, iron-sulfur protein as acceptor"/>
    <property type="evidence" value="ECO:0007669"/>
    <property type="project" value="InterPro"/>
</dbReference>
<evidence type="ECO:0000256" key="4">
    <source>
        <dbReference type="ARBA" id="ARBA00022723"/>
    </source>
</evidence>
<dbReference type="GO" id="GO:0009055">
    <property type="term" value="F:electron transfer activity"/>
    <property type="evidence" value="ECO:0007669"/>
    <property type="project" value="InterPro"/>
</dbReference>
<comment type="cofactor">
    <cofactor evidence="1">
        <name>[4Fe-4S] cluster</name>
        <dbReference type="ChEBI" id="CHEBI:49883"/>
    </cofactor>
</comment>
<dbReference type="InterPro" id="IPR051919">
    <property type="entry name" value="W-dependent_AOR"/>
</dbReference>
<reference evidence="10 11" key="1">
    <citation type="submission" date="2016-11" db="EMBL/GenBank/DDBJ databases">
        <authorList>
            <person name="Jaros S."/>
            <person name="Januszkiewicz K."/>
            <person name="Wedrychowicz H."/>
        </authorList>
    </citation>
    <scope>NUCLEOTIDE SEQUENCE [LARGE SCALE GENOMIC DNA]</scope>
    <source>
        <strain evidence="10 11">DSM 15212</strain>
    </source>
</reference>
<dbReference type="GO" id="GO:0046872">
    <property type="term" value="F:metal ion binding"/>
    <property type="evidence" value="ECO:0007669"/>
    <property type="project" value="UniProtKB-KW"/>
</dbReference>
<evidence type="ECO:0000256" key="6">
    <source>
        <dbReference type="ARBA" id="ARBA00023004"/>
    </source>
</evidence>
<dbReference type="Gene3D" id="1.10.599.10">
    <property type="entry name" value="Aldehyde Ferredoxin Oxidoreductase Protein, subunit A, domain 3"/>
    <property type="match status" value="1"/>
</dbReference>
<evidence type="ECO:0000313" key="10">
    <source>
        <dbReference type="EMBL" id="SHK46612.1"/>
    </source>
</evidence>
<dbReference type="InterPro" id="IPR036503">
    <property type="entry name" value="Ald_Fedxn_OxRdtase_N_sf"/>
</dbReference>
<dbReference type="GO" id="GO:0051539">
    <property type="term" value="F:4 iron, 4 sulfur cluster binding"/>
    <property type="evidence" value="ECO:0007669"/>
    <property type="project" value="UniProtKB-KW"/>
</dbReference>
<dbReference type="InterPro" id="IPR013983">
    <property type="entry name" value="Ald_Fedxn_OxRdtase_N"/>
</dbReference>
<dbReference type="Gene3D" id="3.60.9.10">
    <property type="entry name" value="Aldehyde ferredoxin oxidoreductase, N-terminal domain"/>
    <property type="match status" value="1"/>
</dbReference>
<dbReference type="PANTHER" id="PTHR30038:SF0">
    <property type="entry name" value="TUNGSTEN-CONTAINING ALDEHYDE FERREDOXIN OXIDOREDUCTASE"/>
    <property type="match status" value="1"/>
</dbReference>